<accession>A0A835G2N6</accession>
<comment type="caution">
    <text evidence="2">The sequence shown here is derived from an EMBL/GenBank/DDBJ whole genome shotgun (WGS) entry which is preliminary data.</text>
</comment>
<dbReference type="OrthoDB" id="690395at2759"/>
<sequence length="116" mass="13074">MVKELWRMQQLEQHRLVLAGKETVRQVLEYILNLDTASQNAAKVMKGNSKQKENVQTPQEKWSRPRHGQLKINCHGAFDPITKVGGWGFVIRDADGDVACAGRGLIQHAHDPFQSS</sequence>
<dbReference type="AlphaFoldDB" id="A0A835G2N6"/>
<evidence type="ECO:0000256" key="1">
    <source>
        <dbReference type="SAM" id="MobiDB-lite"/>
    </source>
</evidence>
<dbReference type="EMBL" id="JACEFO010000070">
    <property type="protein sequence ID" value="KAF8783607.1"/>
    <property type="molecule type" value="Genomic_DNA"/>
</dbReference>
<feature type="region of interest" description="Disordered" evidence="1">
    <location>
        <begin position="43"/>
        <end position="66"/>
    </location>
</feature>
<protein>
    <recommendedName>
        <fullName evidence="4">RNase H type-1 domain-containing protein</fullName>
    </recommendedName>
</protein>
<organism evidence="2 3">
    <name type="scientific">Digitaria exilis</name>
    <dbReference type="NCBI Taxonomy" id="1010633"/>
    <lineage>
        <taxon>Eukaryota</taxon>
        <taxon>Viridiplantae</taxon>
        <taxon>Streptophyta</taxon>
        <taxon>Embryophyta</taxon>
        <taxon>Tracheophyta</taxon>
        <taxon>Spermatophyta</taxon>
        <taxon>Magnoliopsida</taxon>
        <taxon>Liliopsida</taxon>
        <taxon>Poales</taxon>
        <taxon>Poaceae</taxon>
        <taxon>PACMAD clade</taxon>
        <taxon>Panicoideae</taxon>
        <taxon>Panicodae</taxon>
        <taxon>Paniceae</taxon>
        <taxon>Anthephorinae</taxon>
        <taxon>Digitaria</taxon>
    </lineage>
</organism>
<name>A0A835G2N6_9POAL</name>
<evidence type="ECO:0000313" key="2">
    <source>
        <dbReference type="EMBL" id="KAF8783607.1"/>
    </source>
</evidence>
<gene>
    <name evidence="2" type="ORF">HU200_000460</name>
</gene>
<dbReference type="Proteomes" id="UP000636709">
    <property type="component" value="Unassembled WGS sequence"/>
</dbReference>
<proteinExistence type="predicted"/>
<evidence type="ECO:0000313" key="3">
    <source>
        <dbReference type="Proteomes" id="UP000636709"/>
    </source>
</evidence>
<reference evidence="2" key="1">
    <citation type="submission" date="2020-07" db="EMBL/GenBank/DDBJ databases">
        <title>Genome sequence and genetic diversity analysis of an under-domesticated orphan crop, white fonio (Digitaria exilis).</title>
        <authorList>
            <person name="Bennetzen J.L."/>
            <person name="Chen S."/>
            <person name="Ma X."/>
            <person name="Wang X."/>
            <person name="Yssel A.E.J."/>
            <person name="Chaluvadi S.R."/>
            <person name="Johnson M."/>
            <person name="Gangashetty P."/>
            <person name="Hamidou F."/>
            <person name="Sanogo M.D."/>
            <person name="Zwaenepoel A."/>
            <person name="Wallace J."/>
            <person name="Van De Peer Y."/>
            <person name="Van Deynze A."/>
        </authorList>
    </citation>
    <scope>NUCLEOTIDE SEQUENCE</scope>
    <source>
        <tissue evidence="2">Leaves</tissue>
    </source>
</reference>
<evidence type="ECO:0008006" key="4">
    <source>
        <dbReference type="Google" id="ProtNLM"/>
    </source>
</evidence>
<keyword evidence="3" id="KW-1185">Reference proteome</keyword>